<dbReference type="EMBL" id="NMUH01003310">
    <property type="protein sequence ID" value="MQM04922.1"/>
    <property type="molecule type" value="Genomic_DNA"/>
</dbReference>
<dbReference type="PANTHER" id="PTHR47592">
    <property type="entry name" value="PBF68 PROTEIN"/>
    <property type="match status" value="1"/>
</dbReference>
<feature type="domain" description="Sialate O-acetylesterase" evidence="2">
    <location>
        <begin position="56"/>
        <end position="136"/>
    </location>
</feature>
<dbReference type="Pfam" id="PF14223">
    <property type="entry name" value="Retrotran_gag_2"/>
    <property type="match status" value="1"/>
</dbReference>
<dbReference type="AlphaFoldDB" id="A0A843W4W6"/>
<gene>
    <name evidence="3" type="ORF">Taro_037728</name>
</gene>
<protein>
    <recommendedName>
        <fullName evidence="2">Sialate O-acetylesterase domain-containing protein</fullName>
    </recommendedName>
</protein>
<dbReference type="InterPro" id="IPR036514">
    <property type="entry name" value="SGNH_hydro_sf"/>
</dbReference>
<dbReference type="InterPro" id="IPR005181">
    <property type="entry name" value="SASA"/>
</dbReference>
<dbReference type="Pfam" id="PF03629">
    <property type="entry name" value="SASA"/>
    <property type="match status" value="1"/>
</dbReference>
<evidence type="ECO:0000313" key="4">
    <source>
        <dbReference type="Proteomes" id="UP000652761"/>
    </source>
</evidence>
<comment type="caution">
    <text evidence="3">The sequence shown here is derived from an EMBL/GenBank/DDBJ whole genome shotgun (WGS) entry which is preliminary data.</text>
</comment>
<dbReference type="Proteomes" id="UP000652761">
    <property type="component" value="Unassembled WGS sequence"/>
</dbReference>
<evidence type="ECO:0000259" key="2">
    <source>
        <dbReference type="Pfam" id="PF03629"/>
    </source>
</evidence>
<accession>A0A843W4W6</accession>
<evidence type="ECO:0000256" key="1">
    <source>
        <dbReference type="ARBA" id="ARBA00022801"/>
    </source>
</evidence>
<dbReference type="GO" id="GO:0016787">
    <property type="term" value="F:hydrolase activity"/>
    <property type="evidence" value="ECO:0007669"/>
    <property type="project" value="UniProtKB-KW"/>
</dbReference>
<name>A0A843W4W6_COLES</name>
<reference evidence="3" key="1">
    <citation type="submission" date="2017-07" db="EMBL/GenBank/DDBJ databases">
        <title>Taro Niue Genome Assembly and Annotation.</title>
        <authorList>
            <person name="Atibalentja N."/>
            <person name="Keating K."/>
            <person name="Fields C.J."/>
        </authorList>
    </citation>
    <scope>NUCLEOTIDE SEQUENCE</scope>
    <source>
        <strain evidence="3">Niue_2</strain>
        <tissue evidence="3">Leaf</tissue>
    </source>
</reference>
<feature type="non-terminal residue" evidence="3">
    <location>
        <position position="328"/>
    </location>
</feature>
<evidence type="ECO:0000313" key="3">
    <source>
        <dbReference type="EMBL" id="MQM04922.1"/>
    </source>
</evidence>
<sequence>MFGGATGLVATIKPTPGTVRDLSPELSYLLGRSRGFDHRSIGSCFDGGSVITGRKGLVTRVRARLMRPRSPTVEVLVLLATGLGPHLGMVRAAQKAVNLTNVVLVDAWGLLVSNDFVHLTTEAQVLLGEKLAAAYTRISHISFCWLLLLTRRLTPQGGIAPCATALSLAGLLTDEVAVDRSSIRVRSCSLVFRPPDPSSDALSGQHFKRWQQRMKIWFTMIGLITVIESDPPKVIVGDSASAAKAKEWKKKDRLGHGYILTALSDVLFDVYSSSTFLTSKALWDELDQKYNIEDQGLEKYSIGKFLKFHMLEDRSVAEQAHEFLLMIH</sequence>
<dbReference type="PANTHER" id="PTHR47592:SF27">
    <property type="entry name" value="OS08G0421700 PROTEIN"/>
    <property type="match status" value="1"/>
</dbReference>
<keyword evidence="1" id="KW-0378">Hydrolase</keyword>
<proteinExistence type="predicted"/>
<dbReference type="OrthoDB" id="692961at2759"/>
<dbReference type="SUPFAM" id="SSF52266">
    <property type="entry name" value="SGNH hydrolase"/>
    <property type="match status" value="1"/>
</dbReference>
<organism evidence="3 4">
    <name type="scientific">Colocasia esculenta</name>
    <name type="common">Wild taro</name>
    <name type="synonym">Arum esculentum</name>
    <dbReference type="NCBI Taxonomy" id="4460"/>
    <lineage>
        <taxon>Eukaryota</taxon>
        <taxon>Viridiplantae</taxon>
        <taxon>Streptophyta</taxon>
        <taxon>Embryophyta</taxon>
        <taxon>Tracheophyta</taxon>
        <taxon>Spermatophyta</taxon>
        <taxon>Magnoliopsida</taxon>
        <taxon>Liliopsida</taxon>
        <taxon>Araceae</taxon>
        <taxon>Aroideae</taxon>
        <taxon>Colocasieae</taxon>
        <taxon>Colocasia</taxon>
    </lineage>
</organism>
<keyword evidence="4" id="KW-1185">Reference proteome</keyword>
<dbReference type="Gene3D" id="3.40.50.1110">
    <property type="entry name" value="SGNH hydrolase"/>
    <property type="match status" value="1"/>
</dbReference>